<feature type="compositionally biased region" description="Basic and acidic residues" evidence="1">
    <location>
        <begin position="133"/>
        <end position="151"/>
    </location>
</feature>
<feature type="region of interest" description="Disordered" evidence="1">
    <location>
        <begin position="204"/>
        <end position="264"/>
    </location>
</feature>
<sequence>MTAASASRRWLRRGFNVLAAATGVIGGLYLLVQFSLSKFNEFQERLLRDRVARENLRRRFLQNQEDCSFTIMALLPTLAAQIFERMNVEGISKELQVQSKRVAPILEYIKEIDEAEQREAMRVENERLEAERLDKERRDAEQREAEQRARQAAENTNADGEQGDIGTAGATDASADVSAGVSAADASAADASAADASAADASAADAPAADASSKDGEFAPADPQKQDRMFEQPPPPIHEKSSLTDADADAASGTNSLAKRPSQAEIDASVAAFEDERRAIKVKLWNQIKITSLSRLITSLYALALLALQTHIQLNLIGRRTYISSLEATVRDDPEQHHKIELHGPGVEAGEDDEQARTTDRQYLTCSWWFLHHGWKVIAERVEQAVADEAGEMPLRTLLSGTHLRELVQRIRERIEAGDGASSTYGYEGVLLPAKPDLELEMLHQSGALYASESVSPQLRQLLDETNDYIDSPDFARVLGASLNRVFEQFHTALAPSFVSSTVETPLLLAKALPLIAQQAQVACHSSPNEYVDSITESPELRALSVLIYSSWDDELE</sequence>
<evidence type="ECO:0000313" key="4">
    <source>
        <dbReference type="Proteomes" id="UP001219933"/>
    </source>
</evidence>
<keyword evidence="2" id="KW-0472">Membrane</keyword>
<name>A0AAF0EUB0_9BASI</name>
<dbReference type="AlphaFoldDB" id="A0AAF0EUB0"/>
<feature type="transmembrane region" description="Helical" evidence="2">
    <location>
        <begin position="15"/>
        <end position="36"/>
    </location>
</feature>
<dbReference type="InterPro" id="IPR006966">
    <property type="entry name" value="Peroxin-3"/>
</dbReference>
<evidence type="ECO:0000256" key="1">
    <source>
        <dbReference type="SAM" id="MobiDB-lite"/>
    </source>
</evidence>
<dbReference type="GO" id="GO:0030674">
    <property type="term" value="F:protein-macromolecule adaptor activity"/>
    <property type="evidence" value="ECO:0007669"/>
    <property type="project" value="TreeGrafter"/>
</dbReference>
<keyword evidence="2" id="KW-0812">Transmembrane</keyword>
<protein>
    <submittedName>
        <fullName evidence="3">Peroxin</fullName>
    </submittedName>
</protein>
<dbReference type="Pfam" id="PF04882">
    <property type="entry name" value="Peroxin-3"/>
    <property type="match status" value="1"/>
</dbReference>
<dbReference type="GO" id="GO:0045046">
    <property type="term" value="P:protein import into peroxisome membrane"/>
    <property type="evidence" value="ECO:0007669"/>
    <property type="project" value="TreeGrafter"/>
</dbReference>
<reference evidence="3" key="1">
    <citation type="submission" date="2023-03" db="EMBL/GenBank/DDBJ databases">
        <title>Mating type loci evolution in Malassezia.</title>
        <authorList>
            <person name="Coelho M.A."/>
        </authorList>
    </citation>
    <scope>NUCLEOTIDE SEQUENCE</scope>
    <source>
        <strain evidence="3">CBS 11721</strain>
    </source>
</reference>
<proteinExistence type="predicted"/>
<accession>A0AAF0EUB0</accession>
<dbReference type="GO" id="GO:0005778">
    <property type="term" value="C:peroxisomal membrane"/>
    <property type="evidence" value="ECO:0007669"/>
    <property type="project" value="InterPro"/>
</dbReference>
<dbReference type="PANTHER" id="PTHR28080:SF1">
    <property type="entry name" value="PEROXISOMAL BIOGENESIS FACTOR 3"/>
    <property type="match status" value="1"/>
</dbReference>
<organism evidence="3 4">
    <name type="scientific">Malassezia cuniculi</name>
    <dbReference type="NCBI Taxonomy" id="948313"/>
    <lineage>
        <taxon>Eukaryota</taxon>
        <taxon>Fungi</taxon>
        <taxon>Dikarya</taxon>
        <taxon>Basidiomycota</taxon>
        <taxon>Ustilaginomycotina</taxon>
        <taxon>Malasseziomycetes</taxon>
        <taxon>Malasseziales</taxon>
        <taxon>Malasseziaceae</taxon>
        <taxon>Malassezia</taxon>
    </lineage>
</organism>
<evidence type="ECO:0000313" key="3">
    <source>
        <dbReference type="EMBL" id="WFD35274.1"/>
    </source>
</evidence>
<dbReference type="EMBL" id="CP119879">
    <property type="protein sequence ID" value="WFD35274.1"/>
    <property type="molecule type" value="Genomic_DNA"/>
</dbReference>
<gene>
    <name evidence="3" type="primary">PEX3</name>
    <name evidence="3" type="ORF">MCUN1_002125</name>
</gene>
<keyword evidence="2" id="KW-1133">Transmembrane helix</keyword>
<feature type="region of interest" description="Disordered" evidence="1">
    <location>
        <begin position="133"/>
        <end position="171"/>
    </location>
</feature>
<keyword evidence="4" id="KW-1185">Reference proteome</keyword>
<dbReference type="Proteomes" id="UP001219933">
    <property type="component" value="Chromosome 3"/>
</dbReference>
<evidence type="ECO:0000256" key="2">
    <source>
        <dbReference type="SAM" id="Phobius"/>
    </source>
</evidence>
<dbReference type="PANTHER" id="PTHR28080">
    <property type="entry name" value="PEROXISOMAL BIOGENESIS FACTOR 3"/>
    <property type="match status" value="1"/>
</dbReference>